<gene>
    <name evidence="2" type="ORF">HannXRQ_Chr02g0055171</name>
    <name evidence="1" type="ORF">HanXRQr2_Chr02g0081381</name>
</gene>
<evidence type="ECO:0000313" key="3">
    <source>
        <dbReference type="Proteomes" id="UP000215914"/>
    </source>
</evidence>
<dbReference type="AlphaFoldDB" id="A0A251VJL7"/>
<dbReference type="InParanoid" id="A0A251VJL7"/>
<organism evidence="2 3">
    <name type="scientific">Helianthus annuus</name>
    <name type="common">Common sunflower</name>
    <dbReference type="NCBI Taxonomy" id="4232"/>
    <lineage>
        <taxon>Eukaryota</taxon>
        <taxon>Viridiplantae</taxon>
        <taxon>Streptophyta</taxon>
        <taxon>Embryophyta</taxon>
        <taxon>Tracheophyta</taxon>
        <taxon>Spermatophyta</taxon>
        <taxon>Magnoliopsida</taxon>
        <taxon>eudicotyledons</taxon>
        <taxon>Gunneridae</taxon>
        <taxon>Pentapetalae</taxon>
        <taxon>asterids</taxon>
        <taxon>campanulids</taxon>
        <taxon>Asterales</taxon>
        <taxon>Asteraceae</taxon>
        <taxon>Asteroideae</taxon>
        <taxon>Heliantheae alliance</taxon>
        <taxon>Heliantheae</taxon>
        <taxon>Helianthus</taxon>
    </lineage>
</organism>
<reference evidence="1 3" key="1">
    <citation type="journal article" date="2017" name="Nature">
        <title>The sunflower genome provides insights into oil metabolism, flowering and Asterid evolution.</title>
        <authorList>
            <person name="Badouin H."/>
            <person name="Gouzy J."/>
            <person name="Grassa C.J."/>
            <person name="Murat F."/>
            <person name="Staton S.E."/>
            <person name="Cottret L."/>
            <person name="Lelandais-Briere C."/>
            <person name="Owens G.L."/>
            <person name="Carrere S."/>
            <person name="Mayjonade B."/>
            <person name="Legrand L."/>
            <person name="Gill N."/>
            <person name="Kane N.C."/>
            <person name="Bowers J.E."/>
            <person name="Hubner S."/>
            <person name="Bellec A."/>
            <person name="Berard A."/>
            <person name="Berges H."/>
            <person name="Blanchet N."/>
            <person name="Boniface M.C."/>
            <person name="Brunel D."/>
            <person name="Catrice O."/>
            <person name="Chaidir N."/>
            <person name="Claudel C."/>
            <person name="Donnadieu C."/>
            <person name="Faraut T."/>
            <person name="Fievet G."/>
            <person name="Helmstetter N."/>
            <person name="King M."/>
            <person name="Knapp S.J."/>
            <person name="Lai Z."/>
            <person name="Le Paslier M.C."/>
            <person name="Lippi Y."/>
            <person name="Lorenzon L."/>
            <person name="Mandel J.R."/>
            <person name="Marage G."/>
            <person name="Marchand G."/>
            <person name="Marquand E."/>
            <person name="Bret-Mestries E."/>
            <person name="Morien E."/>
            <person name="Nambeesan S."/>
            <person name="Nguyen T."/>
            <person name="Pegot-Espagnet P."/>
            <person name="Pouilly N."/>
            <person name="Raftis F."/>
            <person name="Sallet E."/>
            <person name="Schiex T."/>
            <person name="Thomas J."/>
            <person name="Vandecasteele C."/>
            <person name="Vares D."/>
            <person name="Vear F."/>
            <person name="Vautrin S."/>
            <person name="Crespi M."/>
            <person name="Mangin B."/>
            <person name="Burke J.M."/>
            <person name="Salse J."/>
            <person name="Munos S."/>
            <person name="Vincourt P."/>
            <person name="Rieseberg L.H."/>
            <person name="Langlade N.B."/>
        </authorList>
    </citation>
    <scope>NUCLEOTIDE SEQUENCE [LARGE SCALE GENOMIC DNA]</scope>
    <source>
        <strain evidence="3">cv. SF193</strain>
        <tissue evidence="1">Leaves</tissue>
    </source>
</reference>
<sequence length="52" mass="5478">MKGSPAPIPIPPIPILSPPLKTTSIYLKSNPRPGLACIFIARYSTPAGWCSG</sequence>
<dbReference type="Proteomes" id="UP000215914">
    <property type="component" value="Chromosome 2"/>
</dbReference>
<proteinExistence type="predicted"/>
<reference evidence="2" key="2">
    <citation type="submission" date="2017-02" db="EMBL/GenBank/DDBJ databases">
        <title>Sunflower complete genome.</title>
        <authorList>
            <person name="Langlade N."/>
            <person name="Munos S."/>
        </authorList>
    </citation>
    <scope>NUCLEOTIDE SEQUENCE [LARGE SCALE GENOMIC DNA]</scope>
    <source>
        <tissue evidence="2">Leaves</tissue>
    </source>
</reference>
<protein>
    <submittedName>
        <fullName evidence="2">Uncharacterized protein</fullName>
    </submittedName>
</protein>
<evidence type="ECO:0000313" key="2">
    <source>
        <dbReference type="EMBL" id="OTG35286.1"/>
    </source>
</evidence>
<dbReference type="EMBL" id="MNCJ02000317">
    <property type="protein sequence ID" value="KAF5819772.1"/>
    <property type="molecule type" value="Genomic_DNA"/>
</dbReference>
<accession>A0A251VJL7</accession>
<dbReference type="EMBL" id="CM007891">
    <property type="protein sequence ID" value="OTG35286.1"/>
    <property type="molecule type" value="Genomic_DNA"/>
</dbReference>
<name>A0A251VJL7_HELAN</name>
<dbReference type="Gramene" id="mRNA:HanXRQr2_Chr02g0081381">
    <property type="protein sequence ID" value="mRNA:HanXRQr2_Chr02g0081381"/>
    <property type="gene ID" value="HanXRQr2_Chr02g0081381"/>
</dbReference>
<evidence type="ECO:0000313" key="1">
    <source>
        <dbReference type="EMBL" id="KAF5819772.1"/>
    </source>
</evidence>
<reference evidence="1" key="3">
    <citation type="submission" date="2020-06" db="EMBL/GenBank/DDBJ databases">
        <title>Helianthus annuus Genome sequencing and assembly Release 2.</title>
        <authorList>
            <person name="Gouzy J."/>
            <person name="Langlade N."/>
            <person name="Munos S."/>
        </authorList>
    </citation>
    <scope>NUCLEOTIDE SEQUENCE</scope>
    <source>
        <tissue evidence="1">Leaves</tissue>
    </source>
</reference>
<keyword evidence="3" id="KW-1185">Reference proteome</keyword>